<evidence type="ECO:0000313" key="1">
    <source>
        <dbReference type="EMBL" id="MBE9077477.1"/>
    </source>
</evidence>
<reference evidence="1" key="1">
    <citation type="submission" date="2020-10" db="EMBL/GenBank/DDBJ databases">
        <authorList>
            <person name="Castelo-Branco R."/>
            <person name="Eusebio N."/>
            <person name="Adriana R."/>
            <person name="Vieira A."/>
            <person name="Brugerolle De Fraissinette N."/>
            <person name="Rezende De Castro R."/>
            <person name="Schneider M.P."/>
            <person name="Vasconcelos V."/>
            <person name="Leao P.N."/>
        </authorList>
    </citation>
    <scope>NUCLEOTIDE SEQUENCE</scope>
    <source>
        <strain evidence="1">LEGE 07310</strain>
    </source>
</reference>
<evidence type="ECO:0008006" key="3">
    <source>
        <dbReference type="Google" id="ProtNLM"/>
    </source>
</evidence>
<accession>A0A8J7A6B5</accession>
<dbReference type="AlphaFoldDB" id="A0A8J7A6B5"/>
<protein>
    <recommendedName>
        <fullName evidence="3">OB-fold nucleic acid binding domain protein</fullName>
    </recommendedName>
</protein>
<name>A0A8J7A6B5_9CYAN</name>
<dbReference type="RefSeq" id="WP_193906285.1">
    <property type="nucleotide sequence ID" value="NZ_JADEXG010000017.1"/>
</dbReference>
<gene>
    <name evidence="1" type="ORF">IQ241_09225</name>
</gene>
<dbReference type="EMBL" id="JADEXG010000017">
    <property type="protein sequence ID" value="MBE9077477.1"/>
    <property type="molecule type" value="Genomic_DNA"/>
</dbReference>
<comment type="caution">
    <text evidence="1">The sequence shown here is derived from an EMBL/GenBank/DDBJ whole genome shotgun (WGS) entry which is preliminary data.</text>
</comment>
<evidence type="ECO:0000313" key="2">
    <source>
        <dbReference type="Proteomes" id="UP000636505"/>
    </source>
</evidence>
<organism evidence="1 2">
    <name type="scientific">Vasconcelosia minhoensis LEGE 07310</name>
    <dbReference type="NCBI Taxonomy" id="915328"/>
    <lineage>
        <taxon>Bacteria</taxon>
        <taxon>Bacillati</taxon>
        <taxon>Cyanobacteriota</taxon>
        <taxon>Cyanophyceae</taxon>
        <taxon>Nodosilineales</taxon>
        <taxon>Cymatolegaceae</taxon>
        <taxon>Vasconcelosia</taxon>
        <taxon>Vasconcelosia minhoensis</taxon>
    </lineage>
</organism>
<keyword evidence="2" id="KW-1185">Reference proteome</keyword>
<dbReference type="Proteomes" id="UP000636505">
    <property type="component" value="Unassembled WGS sequence"/>
</dbReference>
<proteinExistence type="predicted"/>
<sequence>MFTSCSLAETDDPAASGFSIPVLEVGARTVSIDSVQAPELTQQTVVLRGQVQQRVPILGGWLYELQDETGGIWVVAPQSPPEVGSTLTVEGSVQYKEISNGVINQGEYYLQQIP</sequence>